<comment type="caution">
    <text evidence="1">The sequence shown here is derived from an EMBL/GenBank/DDBJ whole genome shotgun (WGS) entry which is preliminary data.</text>
</comment>
<keyword evidence="2" id="KW-1185">Reference proteome</keyword>
<name>A0A4C1U4V3_EUMVA</name>
<accession>A0A4C1U4V3</accession>
<dbReference type="EMBL" id="BGZK01000125">
    <property type="protein sequence ID" value="GBP21004.1"/>
    <property type="molecule type" value="Genomic_DNA"/>
</dbReference>
<sequence>MSSSELIFSTSNYNGGSRISGLATFKSAASSIFFASSTESNSIQPFVPWPSLSCPPPPHLLASTTPRSFVITCSAVWFSNRGHDEGMLVGFEARGLRGGDHYLRFRRRFGVIHYAAPVPPQPWISASASGRASAQHFFVEATSARSFPF</sequence>
<proteinExistence type="predicted"/>
<organism evidence="1 2">
    <name type="scientific">Eumeta variegata</name>
    <name type="common">Bagworm moth</name>
    <name type="synonym">Eumeta japonica</name>
    <dbReference type="NCBI Taxonomy" id="151549"/>
    <lineage>
        <taxon>Eukaryota</taxon>
        <taxon>Metazoa</taxon>
        <taxon>Ecdysozoa</taxon>
        <taxon>Arthropoda</taxon>
        <taxon>Hexapoda</taxon>
        <taxon>Insecta</taxon>
        <taxon>Pterygota</taxon>
        <taxon>Neoptera</taxon>
        <taxon>Endopterygota</taxon>
        <taxon>Lepidoptera</taxon>
        <taxon>Glossata</taxon>
        <taxon>Ditrysia</taxon>
        <taxon>Tineoidea</taxon>
        <taxon>Psychidae</taxon>
        <taxon>Oiketicinae</taxon>
        <taxon>Eumeta</taxon>
    </lineage>
</organism>
<dbReference type="Proteomes" id="UP000299102">
    <property type="component" value="Unassembled WGS sequence"/>
</dbReference>
<evidence type="ECO:0000313" key="1">
    <source>
        <dbReference type="EMBL" id="GBP21004.1"/>
    </source>
</evidence>
<evidence type="ECO:0000313" key="2">
    <source>
        <dbReference type="Proteomes" id="UP000299102"/>
    </source>
</evidence>
<reference evidence="1 2" key="1">
    <citation type="journal article" date="2019" name="Commun. Biol.">
        <title>The bagworm genome reveals a unique fibroin gene that provides high tensile strength.</title>
        <authorList>
            <person name="Kono N."/>
            <person name="Nakamura H."/>
            <person name="Ohtoshi R."/>
            <person name="Tomita M."/>
            <person name="Numata K."/>
            <person name="Arakawa K."/>
        </authorList>
    </citation>
    <scope>NUCLEOTIDE SEQUENCE [LARGE SCALE GENOMIC DNA]</scope>
</reference>
<dbReference type="AlphaFoldDB" id="A0A4C1U4V3"/>
<gene>
    <name evidence="1" type="ORF">EVAR_11035_1</name>
</gene>
<protein>
    <submittedName>
        <fullName evidence="1">Uncharacterized protein</fullName>
    </submittedName>
</protein>